<dbReference type="RefSeq" id="WP_249478633.1">
    <property type="nucleotide sequence ID" value="NZ_CP097218.1"/>
</dbReference>
<reference evidence="3" key="1">
    <citation type="submission" date="2022-05" db="EMBL/GenBank/DDBJ databases">
        <title>Genomic analysis of Brachybacterium sp. CBA3104.</title>
        <authorList>
            <person name="Roh S.W."/>
            <person name="Kim Y.B."/>
            <person name="Kim Y."/>
        </authorList>
    </citation>
    <scope>NUCLEOTIDE SEQUENCE</scope>
    <source>
        <strain evidence="3">CBA3104</strain>
    </source>
</reference>
<keyword evidence="3" id="KW-0540">Nuclease</keyword>
<evidence type="ECO:0000313" key="3">
    <source>
        <dbReference type="EMBL" id="UQN29436.1"/>
    </source>
</evidence>
<protein>
    <submittedName>
        <fullName evidence="3">HNH endonuclease</fullName>
    </submittedName>
</protein>
<name>A0ABY4N4D9_9MICO</name>
<dbReference type="InterPro" id="IPR003615">
    <property type="entry name" value="HNH_nuc"/>
</dbReference>
<accession>A0ABY4N4D9</accession>
<keyword evidence="3" id="KW-0378">Hydrolase</keyword>
<feature type="compositionally biased region" description="Basic and acidic residues" evidence="1">
    <location>
        <begin position="472"/>
        <end position="501"/>
    </location>
</feature>
<dbReference type="Pfam" id="PF01844">
    <property type="entry name" value="HNH"/>
    <property type="match status" value="1"/>
</dbReference>
<dbReference type="Gene3D" id="1.10.30.50">
    <property type="match status" value="1"/>
</dbReference>
<keyword evidence="4" id="KW-1185">Reference proteome</keyword>
<evidence type="ECO:0000259" key="2">
    <source>
        <dbReference type="SMART" id="SM00507"/>
    </source>
</evidence>
<keyword evidence="3" id="KW-0255">Endonuclease</keyword>
<evidence type="ECO:0000256" key="1">
    <source>
        <dbReference type="SAM" id="MobiDB-lite"/>
    </source>
</evidence>
<dbReference type="InterPro" id="IPR002711">
    <property type="entry name" value="HNH"/>
</dbReference>
<dbReference type="GO" id="GO:0004519">
    <property type="term" value="F:endonuclease activity"/>
    <property type="evidence" value="ECO:0007669"/>
    <property type="project" value="UniProtKB-KW"/>
</dbReference>
<feature type="domain" description="HNH nuclease" evidence="2">
    <location>
        <begin position="363"/>
        <end position="413"/>
    </location>
</feature>
<dbReference type="Proteomes" id="UP001055868">
    <property type="component" value="Chromosome"/>
</dbReference>
<feature type="region of interest" description="Disordered" evidence="1">
    <location>
        <begin position="425"/>
        <end position="509"/>
    </location>
</feature>
<evidence type="ECO:0000313" key="4">
    <source>
        <dbReference type="Proteomes" id="UP001055868"/>
    </source>
</evidence>
<organism evidence="3 4">
    <name type="scientific">Brachybacterium kimchii</name>
    <dbReference type="NCBI Taxonomy" id="2942909"/>
    <lineage>
        <taxon>Bacteria</taxon>
        <taxon>Bacillati</taxon>
        <taxon>Actinomycetota</taxon>
        <taxon>Actinomycetes</taxon>
        <taxon>Micrococcales</taxon>
        <taxon>Dermabacteraceae</taxon>
        <taxon>Brachybacterium</taxon>
    </lineage>
</organism>
<sequence length="509" mass="54707">MMTSTATRGAETAGPSLGLVRSEDPAQLLAQAHATLARAFSLLSPAPDDDSGASDSATPIGIDSLLASIEISERILALAGATQMSASVAFRARRIAQQRADGVPRKDLGKGVAEEIALVRRASPARTRNHLALERVVVESMPRTLDLLARGEICTWAADEVAKGVICLDDEDRSRVDRDISAQLPEVSPTRAGVLARARADELDQAAALARHEREVSERHVSLRPASGSTVRLSALLPLAQGVAMYKALDQAASTARSQGIEGTRGQHMADALVARVTGQEEPESTSVEIQLMMTDKALLDEADDVAWIDGHPVPAGIARRFALHGDPEDDTTAQRFVRRLLTDPISGRLTAADETRRRFSGPDRRFIEIADQRCRTPWCEARIRHIDHVESYADGGATRIDNGAGLCESCNYLMETQGWIEQIGTGATDGHDGSGPPDESEGPEPPPDRTLRLTTPTGRTFSGAPPPLRWPRPDLDVGSQDEDHSEHDHSGEHRSEKDRLASPPGPGG</sequence>
<dbReference type="CDD" id="cd00085">
    <property type="entry name" value="HNHc"/>
    <property type="match status" value="1"/>
</dbReference>
<dbReference type="EMBL" id="CP097218">
    <property type="protein sequence ID" value="UQN29436.1"/>
    <property type="molecule type" value="Genomic_DNA"/>
</dbReference>
<dbReference type="SMART" id="SM00507">
    <property type="entry name" value="HNHc"/>
    <property type="match status" value="1"/>
</dbReference>
<gene>
    <name evidence="3" type="ORF">M4486_17655</name>
</gene>
<proteinExistence type="predicted"/>